<dbReference type="EMBL" id="PUGF01000001">
    <property type="protein sequence ID" value="PRC95267.1"/>
    <property type="molecule type" value="Genomic_DNA"/>
</dbReference>
<accession>A0A2S9H5L6</accession>
<dbReference type="InterPro" id="IPR002397">
    <property type="entry name" value="Cyt_P450_B"/>
</dbReference>
<keyword evidence="2" id="KW-0560">Oxidoreductase</keyword>
<dbReference type="GO" id="GO:0016705">
    <property type="term" value="F:oxidoreductase activity, acting on paired donors, with incorporation or reduction of molecular oxygen"/>
    <property type="evidence" value="ECO:0007669"/>
    <property type="project" value="InterPro"/>
</dbReference>
<keyword evidence="2" id="KW-0408">Iron</keyword>
<proteinExistence type="inferred from homology"/>
<keyword evidence="4" id="KW-1185">Reference proteome</keyword>
<dbReference type="CDD" id="cd11036">
    <property type="entry name" value="AknT-like"/>
    <property type="match status" value="1"/>
</dbReference>
<dbReference type="PROSITE" id="PS00086">
    <property type="entry name" value="CYTOCHROME_P450"/>
    <property type="match status" value="1"/>
</dbReference>
<keyword evidence="2" id="KW-0349">Heme</keyword>
<sequence>MNSINSIAALNTATNPYPDYCALLSGPELVFNEQLQCWVASRAAVVDEVFNNPYCLVRPSAEQVPKTLVGSSAGDIFARLIRMNEGNAHACPKLATLKALNTLDGLRISICTNEMIALLAAKYALSDGAYLAAWMFDLPIYVVAKLLGFNDVELPRVAEWARDFVCGISPLGNAEQLNSASVAARALLLRFRVLIECAPVQEKSLLSHLLQEAQLAGWDNCDAILANLIGFLSQTYEATAGLIGNGFIALFNRPELQLLISRDISQMDHLVQEVCRFDPPVQNTRRFVAQATIVANQHLQAGDSILVLLAAASRDEQVNARPDEFILERTNRRLFVFGHGRHACPGQNLSCTIASAALSGLLPLLVDIKQLNWTYRPSFNVRVPEFTVITKRS</sequence>
<comment type="caution">
    <text evidence="3">The sequence shown here is derived from an EMBL/GenBank/DDBJ whole genome shotgun (WGS) entry which is preliminary data.</text>
</comment>
<dbReference type="InterPro" id="IPR001128">
    <property type="entry name" value="Cyt_P450"/>
</dbReference>
<evidence type="ECO:0000313" key="3">
    <source>
        <dbReference type="EMBL" id="PRC95267.1"/>
    </source>
</evidence>
<dbReference type="GO" id="GO:0004497">
    <property type="term" value="F:monooxygenase activity"/>
    <property type="evidence" value="ECO:0007669"/>
    <property type="project" value="UniProtKB-KW"/>
</dbReference>
<dbReference type="PANTHER" id="PTHR46696">
    <property type="entry name" value="P450, PUTATIVE (EUROFUNG)-RELATED"/>
    <property type="match status" value="1"/>
</dbReference>
<dbReference type="PRINTS" id="PR00359">
    <property type="entry name" value="BP450"/>
</dbReference>
<gene>
    <name evidence="3" type="ORF">S2091_0462</name>
</gene>
<dbReference type="Gene3D" id="1.10.630.10">
    <property type="entry name" value="Cytochrome P450"/>
    <property type="match status" value="1"/>
</dbReference>
<dbReference type="Proteomes" id="UP000237839">
    <property type="component" value="Unassembled WGS sequence"/>
</dbReference>
<comment type="similarity">
    <text evidence="1 2">Belongs to the cytochrome P450 family.</text>
</comment>
<dbReference type="GO" id="GO:0005506">
    <property type="term" value="F:iron ion binding"/>
    <property type="evidence" value="ECO:0007669"/>
    <property type="project" value="InterPro"/>
</dbReference>
<evidence type="ECO:0000256" key="2">
    <source>
        <dbReference type="RuleBase" id="RU000461"/>
    </source>
</evidence>
<dbReference type="GO" id="GO:0020037">
    <property type="term" value="F:heme binding"/>
    <property type="evidence" value="ECO:0007669"/>
    <property type="project" value="InterPro"/>
</dbReference>
<reference evidence="3 4" key="1">
    <citation type="submission" date="2018-02" db="EMBL/GenBank/DDBJ databases">
        <title>Solimicrobium silvestre gen. nov., sp. nov., isolated from alpine forest soil.</title>
        <authorList>
            <person name="Margesin R."/>
            <person name="Albuquerque L."/>
            <person name="Zhang D.-C."/>
            <person name="Froufe H.J.C."/>
            <person name="Severino R."/>
            <person name="Roxo I."/>
            <person name="Egas C."/>
            <person name="Da Costa M.S."/>
        </authorList>
    </citation>
    <scope>NUCLEOTIDE SEQUENCE [LARGE SCALE GENOMIC DNA]</scope>
    <source>
        <strain evidence="3 4">S20-91</strain>
    </source>
</reference>
<dbReference type="RefSeq" id="WP_105530136.1">
    <property type="nucleotide sequence ID" value="NZ_PUGF01000001.1"/>
</dbReference>
<protein>
    <submittedName>
        <fullName evidence="3">Cytochrome P450</fullName>
    </submittedName>
</protein>
<organism evidence="3 4">
    <name type="scientific">Solimicrobium silvestre</name>
    <dbReference type="NCBI Taxonomy" id="2099400"/>
    <lineage>
        <taxon>Bacteria</taxon>
        <taxon>Pseudomonadati</taxon>
        <taxon>Pseudomonadota</taxon>
        <taxon>Betaproteobacteria</taxon>
        <taxon>Burkholderiales</taxon>
        <taxon>Oxalobacteraceae</taxon>
        <taxon>Solimicrobium</taxon>
    </lineage>
</organism>
<name>A0A2S9H5L6_9BURK</name>
<evidence type="ECO:0000313" key="4">
    <source>
        <dbReference type="Proteomes" id="UP000237839"/>
    </source>
</evidence>
<dbReference type="Pfam" id="PF00067">
    <property type="entry name" value="p450"/>
    <property type="match status" value="1"/>
</dbReference>
<dbReference type="SUPFAM" id="SSF48264">
    <property type="entry name" value="Cytochrome P450"/>
    <property type="match status" value="1"/>
</dbReference>
<dbReference type="AlphaFoldDB" id="A0A2S9H5L6"/>
<keyword evidence="2" id="KW-0503">Monooxygenase</keyword>
<dbReference type="PANTHER" id="PTHR46696:SF1">
    <property type="entry name" value="CYTOCHROME P450 YJIB-RELATED"/>
    <property type="match status" value="1"/>
</dbReference>
<dbReference type="OrthoDB" id="4168525at2"/>
<evidence type="ECO:0000256" key="1">
    <source>
        <dbReference type="ARBA" id="ARBA00010617"/>
    </source>
</evidence>
<dbReference type="InterPro" id="IPR036396">
    <property type="entry name" value="Cyt_P450_sf"/>
</dbReference>
<dbReference type="InterPro" id="IPR017972">
    <property type="entry name" value="Cyt_P450_CS"/>
</dbReference>
<keyword evidence="2" id="KW-0479">Metal-binding</keyword>